<gene>
    <name evidence="2" type="ORF">Dalu01_03286</name>
</gene>
<keyword evidence="1" id="KW-1133">Transmembrane helix</keyword>
<evidence type="ECO:0000313" key="3">
    <source>
        <dbReference type="Proteomes" id="UP001404956"/>
    </source>
</evidence>
<dbReference type="RefSeq" id="WP_345457144.1">
    <property type="nucleotide sequence ID" value="NZ_BAABRV010000011.1"/>
</dbReference>
<keyword evidence="1" id="KW-0812">Transmembrane</keyword>
<reference evidence="2 3" key="1">
    <citation type="submission" date="2024-02" db="EMBL/GenBank/DDBJ databases">
        <title>Deinococcus aluminii NBRC 112889.</title>
        <authorList>
            <person name="Ichikawa N."/>
            <person name="Katano-Makiyama Y."/>
            <person name="Hidaka K."/>
        </authorList>
    </citation>
    <scope>NUCLEOTIDE SEQUENCE [LARGE SCALE GENOMIC DNA]</scope>
    <source>
        <strain evidence="2 3">NBRC 112889</strain>
    </source>
</reference>
<evidence type="ECO:0000256" key="1">
    <source>
        <dbReference type="SAM" id="Phobius"/>
    </source>
</evidence>
<comment type="caution">
    <text evidence="2">The sequence shown here is derived from an EMBL/GenBank/DDBJ whole genome shotgun (WGS) entry which is preliminary data.</text>
</comment>
<keyword evidence="1" id="KW-0472">Membrane</keyword>
<dbReference type="EMBL" id="BAABRV010000011">
    <property type="protein sequence ID" value="GAA5534871.1"/>
    <property type="molecule type" value="Genomic_DNA"/>
</dbReference>
<protein>
    <submittedName>
        <fullName evidence="2">Uncharacterized protein</fullName>
    </submittedName>
</protein>
<proteinExistence type="predicted"/>
<feature type="transmembrane region" description="Helical" evidence="1">
    <location>
        <begin position="276"/>
        <end position="298"/>
    </location>
</feature>
<dbReference type="Proteomes" id="UP001404956">
    <property type="component" value="Unassembled WGS sequence"/>
</dbReference>
<organism evidence="2 3">
    <name type="scientific">Deinococcus aluminii</name>
    <dbReference type="NCBI Taxonomy" id="1656885"/>
    <lineage>
        <taxon>Bacteria</taxon>
        <taxon>Thermotogati</taxon>
        <taxon>Deinococcota</taxon>
        <taxon>Deinococci</taxon>
        <taxon>Deinococcales</taxon>
        <taxon>Deinococcaceae</taxon>
        <taxon>Deinococcus</taxon>
    </lineage>
</organism>
<name>A0ABP9XHL9_9DEIO</name>
<evidence type="ECO:0000313" key="2">
    <source>
        <dbReference type="EMBL" id="GAA5534871.1"/>
    </source>
</evidence>
<keyword evidence="3" id="KW-1185">Reference proteome</keyword>
<sequence>MTRPEPRLIDLRTAVPTDWSLTGLSAPQWDGVNFYRTPSAPSSRLTFTTAAPRFVQFRYQLFAPETAVTGRVFLNGHLLDTFTFPAGEFVSREATGYTRAGDNTLILEYLCGSSVCRDVPIRQYWTQVTLATTSQARTDVGLGVERWTLDAPGSPLNVQGTGRLLFDNENYFRFVQGREFTLGWPEGTHVLDTSFQVSADEPFRVTARVDGQIVTQKRGDRTTSVAPTLSLVEHPRATSLQVQVDCLSSHKNCARLYFTRASVVPPNVAAPPTPTALFMAGGLVLLALLLLAWGLRLFPRAARVPD</sequence>
<accession>A0ABP9XHL9</accession>